<feature type="non-terminal residue" evidence="3">
    <location>
        <position position="134"/>
    </location>
</feature>
<feature type="domain" description="FAD dependent oxidoreductase" evidence="2">
    <location>
        <begin position="7"/>
        <end position="132"/>
    </location>
</feature>
<protein>
    <recommendedName>
        <fullName evidence="2">FAD dependent oxidoreductase domain-containing protein</fullName>
    </recommendedName>
</protein>
<dbReference type="GO" id="GO:0016491">
    <property type="term" value="F:oxidoreductase activity"/>
    <property type="evidence" value="ECO:0007669"/>
    <property type="project" value="UniProtKB-KW"/>
</dbReference>
<dbReference type="Gene3D" id="3.30.9.10">
    <property type="entry name" value="D-Amino Acid Oxidase, subunit A, domain 2"/>
    <property type="match status" value="1"/>
</dbReference>
<sequence>MGKKLYDIVIVGGGIVGSSTAYNLMRADNRLNVAVVEMDPSYTRASTALSMANARIQYSLKENIQISQYTFEVLNNFEETMSVGEDRLNIAYRREGNLFLFDESSSPAAREALELQKSLNCRIEWWTPDKIEQH</sequence>
<dbReference type="PANTHER" id="PTHR13847:SF287">
    <property type="entry name" value="FAD-DEPENDENT OXIDOREDUCTASE DOMAIN-CONTAINING PROTEIN 1"/>
    <property type="match status" value="1"/>
</dbReference>
<dbReference type="SUPFAM" id="SSF51905">
    <property type="entry name" value="FAD/NAD(P)-binding domain"/>
    <property type="match status" value="1"/>
</dbReference>
<reference evidence="3" key="1">
    <citation type="journal article" date="2015" name="Nature">
        <title>Complex archaea that bridge the gap between prokaryotes and eukaryotes.</title>
        <authorList>
            <person name="Spang A."/>
            <person name="Saw J.H."/>
            <person name="Jorgensen S.L."/>
            <person name="Zaremba-Niedzwiedzka K."/>
            <person name="Martijn J."/>
            <person name="Lind A.E."/>
            <person name="van Eijk R."/>
            <person name="Schleper C."/>
            <person name="Guy L."/>
            <person name="Ettema T.J."/>
        </authorList>
    </citation>
    <scope>NUCLEOTIDE SEQUENCE</scope>
</reference>
<accession>A0A0F9EIY2</accession>
<dbReference type="InterPro" id="IPR036188">
    <property type="entry name" value="FAD/NAD-bd_sf"/>
</dbReference>
<organism evidence="3">
    <name type="scientific">marine sediment metagenome</name>
    <dbReference type="NCBI Taxonomy" id="412755"/>
    <lineage>
        <taxon>unclassified sequences</taxon>
        <taxon>metagenomes</taxon>
        <taxon>ecological metagenomes</taxon>
    </lineage>
</organism>
<dbReference type="InterPro" id="IPR006076">
    <property type="entry name" value="FAD-dep_OxRdtase"/>
</dbReference>
<evidence type="ECO:0000256" key="1">
    <source>
        <dbReference type="ARBA" id="ARBA00023002"/>
    </source>
</evidence>
<dbReference type="EMBL" id="LAZR01034611">
    <property type="protein sequence ID" value="KKL44835.1"/>
    <property type="molecule type" value="Genomic_DNA"/>
</dbReference>
<keyword evidence="1" id="KW-0560">Oxidoreductase</keyword>
<dbReference type="GO" id="GO:0005739">
    <property type="term" value="C:mitochondrion"/>
    <property type="evidence" value="ECO:0007669"/>
    <property type="project" value="GOC"/>
</dbReference>
<dbReference type="GO" id="GO:0032981">
    <property type="term" value="P:mitochondrial respiratory chain complex I assembly"/>
    <property type="evidence" value="ECO:0007669"/>
    <property type="project" value="TreeGrafter"/>
</dbReference>
<dbReference type="PANTHER" id="PTHR13847">
    <property type="entry name" value="SARCOSINE DEHYDROGENASE-RELATED"/>
    <property type="match status" value="1"/>
</dbReference>
<evidence type="ECO:0000313" key="3">
    <source>
        <dbReference type="EMBL" id="KKL44835.1"/>
    </source>
</evidence>
<evidence type="ECO:0000259" key="2">
    <source>
        <dbReference type="Pfam" id="PF01266"/>
    </source>
</evidence>
<dbReference type="Gene3D" id="3.50.50.60">
    <property type="entry name" value="FAD/NAD(P)-binding domain"/>
    <property type="match status" value="1"/>
</dbReference>
<name>A0A0F9EIY2_9ZZZZ</name>
<proteinExistence type="predicted"/>
<comment type="caution">
    <text evidence="3">The sequence shown here is derived from an EMBL/GenBank/DDBJ whole genome shotgun (WGS) entry which is preliminary data.</text>
</comment>
<dbReference type="Pfam" id="PF01266">
    <property type="entry name" value="DAO"/>
    <property type="match status" value="1"/>
</dbReference>
<dbReference type="AlphaFoldDB" id="A0A0F9EIY2"/>
<gene>
    <name evidence="3" type="ORF">LCGC14_2361690</name>
</gene>